<name>A0A3L9DQL2_9STRE</name>
<evidence type="ECO:0000313" key="3">
    <source>
        <dbReference type="Proteomes" id="UP000279194"/>
    </source>
</evidence>
<keyword evidence="1" id="KW-0812">Transmembrane</keyword>
<feature type="transmembrane region" description="Helical" evidence="1">
    <location>
        <begin position="60"/>
        <end position="77"/>
    </location>
</feature>
<protein>
    <submittedName>
        <fullName evidence="2">Uncharacterized protein</fullName>
    </submittedName>
</protein>
<gene>
    <name evidence="2" type="ORF">EAF07_04840</name>
</gene>
<dbReference type="RefSeq" id="WP_121835208.1">
    <property type="nucleotide sequence ID" value="NZ_CP163513.1"/>
</dbReference>
<feature type="transmembrane region" description="Helical" evidence="1">
    <location>
        <begin position="83"/>
        <end position="103"/>
    </location>
</feature>
<keyword evidence="3" id="KW-1185">Reference proteome</keyword>
<dbReference type="EMBL" id="RCVM01000007">
    <property type="protein sequence ID" value="RLY03611.1"/>
    <property type="molecule type" value="Genomic_DNA"/>
</dbReference>
<evidence type="ECO:0000313" key="2">
    <source>
        <dbReference type="EMBL" id="RLY03611.1"/>
    </source>
</evidence>
<evidence type="ECO:0000256" key="1">
    <source>
        <dbReference type="SAM" id="Phobius"/>
    </source>
</evidence>
<dbReference type="Proteomes" id="UP000279194">
    <property type="component" value="Unassembled WGS sequence"/>
</dbReference>
<reference evidence="2 3" key="1">
    <citation type="submission" date="2018-10" db="EMBL/GenBank/DDBJ databases">
        <title>Streptococcus hillyeri sp. nov., isolated from equine tracheal sample.</title>
        <authorList>
            <person name="Macfadyen A.C."/>
            <person name="Waller A."/>
            <person name="Paterson G.K."/>
        </authorList>
    </citation>
    <scope>NUCLEOTIDE SEQUENCE [LARGE SCALE GENOMIC DNA]</scope>
    <source>
        <strain evidence="2 3">28462</strain>
    </source>
</reference>
<feature type="transmembrane region" description="Helical" evidence="1">
    <location>
        <begin position="7"/>
        <end position="25"/>
    </location>
</feature>
<keyword evidence="1" id="KW-1133">Transmembrane helix</keyword>
<feature type="transmembrane region" description="Helical" evidence="1">
    <location>
        <begin position="31"/>
        <end position="48"/>
    </location>
</feature>
<dbReference type="AlphaFoldDB" id="A0A3L9DQL2"/>
<proteinExistence type="predicted"/>
<accession>A0A3L9DQL2</accession>
<sequence>MKSKSFTLFVIFILMANVLLLFTDLTLSMKFLFGFGLGACFALAKKFQETRYGKLRQSRIIESLVIFTLMLLMNVFIPDFAWYWKVLVAGFIGGAYGCVTIAMEKRS</sequence>
<organism evidence="2 3">
    <name type="scientific">Streptococcus hillyeri</name>
    <dbReference type="NCBI Taxonomy" id="2282420"/>
    <lineage>
        <taxon>Bacteria</taxon>
        <taxon>Bacillati</taxon>
        <taxon>Bacillota</taxon>
        <taxon>Bacilli</taxon>
        <taxon>Lactobacillales</taxon>
        <taxon>Streptococcaceae</taxon>
        <taxon>Streptococcus</taxon>
    </lineage>
</organism>
<keyword evidence="1" id="KW-0472">Membrane</keyword>
<comment type="caution">
    <text evidence="2">The sequence shown here is derived from an EMBL/GenBank/DDBJ whole genome shotgun (WGS) entry which is preliminary data.</text>
</comment>